<sequence length="136" mass="14944">MVDPLAVDPQGSTTYLQCQPTTNNLYCGRWQRMPCSPGTTFNVNMQLCTWDSGAQPGQFPTAQPPYATASTPGANGGQCTCSSVFGVLLFPWTIVNEIAAADGSLFVKQCLFDFRYYELILLTNKLLSLLMVKCER</sequence>
<keyword evidence="3" id="KW-1185">Reference proteome</keyword>
<protein>
    <submittedName>
        <fullName evidence="4">Chitin-binding type-2 domain-containing protein</fullName>
    </submittedName>
</protein>
<dbReference type="GO" id="GO:0005576">
    <property type="term" value="C:extracellular region"/>
    <property type="evidence" value="ECO:0007669"/>
    <property type="project" value="InterPro"/>
</dbReference>
<name>A0A183V9M9_TOXCA</name>
<dbReference type="AlphaFoldDB" id="A0A183V9M9"/>
<dbReference type="WBParaSite" id="TCNE_0001745001-mRNA-1">
    <property type="protein sequence ID" value="TCNE_0001745001-mRNA-1"/>
    <property type="gene ID" value="TCNE_0001745001"/>
</dbReference>
<dbReference type="SUPFAM" id="SSF57625">
    <property type="entry name" value="Invertebrate chitin-binding proteins"/>
    <property type="match status" value="1"/>
</dbReference>
<dbReference type="EMBL" id="UYWY01024455">
    <property type="protein sequence ID" value="VDM48770.1"/>
    <property type="molecule type" value="Genomic_DNA"/>
</dbReference>
<dbReference type="InterPro" id="IPR002557">
    <property type="entry name" value="Chitin-bd_dom"/>
</dbReference>
<evidence type="ECO:0000259" key="1">
    <source>
        <dbReference type="Pfam" id="PF01607"/>
    </source>
</evidence>
<dbReference type="InterPro" id="IPR036508">
    <property type="entry name" value="Chitin-bd_dom_sf"/>
</dbReference>
<evidence type="ECO:0000313" key="3">
    <source>
        <dbReference type="Proteomes" id="UP000050794"/>
    </source>
</evidence>
<organism evidence="3 4">
    <name type="scientific">Toxocara canis</name>
    <name type="common">Canine roundworm</name>
    <dbReference type="NCBI Taxonomy" id="6265"/>
    <lineage>
        <taxon>Eukaryota</taxon>
        <taxon>Metazoa</taxon>
        <taxon>Ecdysozoa</taxon>
        <taxon>Nematoda</taxon>
        <taxon>Chromadorea</taxon>
        <taxon>Rhabditida</taxon>
        <taxon>Spirurina</taxon>
        <taxon>Ascaridomorpha</taxon>
        <taxon>Ascaridoidea</taxon>
        <taxon>Toxocaridae</taxon>
        <taxon>Toxocara</taxon>
    </lineage>
</organism>
<feature type="domain" description="Chitin-binding type-2" evidence="1">
    <location>
        <begin position="7"/>
        <end position="53"/>
    </location>
</feature>
<evidence type="ECO:0000313" key="2">
    <source>
        <dbReference type="EMBL" id="VDM48770.1"/>
    </source>
</evidence>
<evidence type="ECO:0000313" key="4">
    <source>
        <dbReference type="WBParaSite" id="TCNE_0001745001-mRNA-1"/>
    </source>
</evidence>
<reference evidence="4" key="1">
    <citation type="submission" date="2016-06" db="UniProtKB">
        <authorList>
            <consortium name="WormBaseParasite"/>
        </authorList>
    </citation>
    <scope>IDENTIFICATION</scope>
</reference>
<proteinExistence type="predicted"/>
<dbReference type="GO" id="GO:0008061">
    <property type="term" value="F:chitin binding"/>
    <property type="evidence" value="ECO:0007669"/>
    <property type="project" value="InterPro"/>
</dbReference>
<dbReference type="Pfam" id="PF01607">
    <property type="entry name" value="CBM_14"/>
    <property type="match status" value="1"/>
</dbReference>
<gene>
    <name evidence="2" type="ORF">TCNE_LOCUS17449</name>
</gene>
<dbReference type="Proteomes" id="UP000050794">
    <property type="component" value="Unassembled WGS sequence"/>
</dbReference>
<reference evidence="2 3" key="2">
    <citation type="submission" date="2018-11" db="EMBL/GenBank/DDBJ databases">
        <authorList>
            <consortium name="Pathogen Informatics"/>
        </authorList>
    </citation>
    <scope>NUCLEOTIDE SEQUENCE [LARGE SCALE GENOMIC DNA]</scope>
</reference>
<accession>A0A183V9M9</accession>